<dbReference type="GO" id="GO:0000321">
    <property type="term" value="P:re-entry into mitotic cell cycle after pheromone arrest"/>
    <property type="evidence" value="ECO:0007669"/>
    <property type="project" value="EnsemblFungi"/>
</dbReference>
<evidence type="ECO:0000256" key="2">
    <source>
        <dbReference type="SAM" id="MobiDB-lite"/>
    </source>
</evidence>
<dbReference type="OrthoDB" id="687730at2759"/>
<dbReference type="STRING" id="1064592.G0VBQ6"/>
<dbReference type="SMART" id="SM00240">
    <property type="entry name" value="FHA"/>
    <property type="match status" value="1"/>
</dbReference>
<dbReference type="PANTHER" id="PTHR15715:SF37">
    <property type="entry name" value="LD47843P"/>
    <property type="match status" value="1"/>
</dbReference>
<dbReference type="Pfam" id="PF00498">
    <property type="entry name" value="FHA"/>
    <property type="match status" value="1"/>
</dbReference>
<feature type="compositionally biased region" description="Polar residues" evidence="2">
    <location>
        <begin position="247"/>
        <end position="260"/>
    </location>
</feature>
<feature type="region of interest" description="Disordered" evidence="2">
    <location>
        <begin position="233"/>
        <end position="271"/>
    </location>
</feature>
<feature type="region of interest" description="Disordered" evidence="2">
    <location>
        <begin position="1"/>
        <end position="55"/>
    </location>
</feature>
<dbReference type="eggNOG" id="KOG3872">
    <property type="taxonomic scope" value="Eukaryota"/>
</dbReference>
<organism evidence="4 5">
    <name type="scientific">Naumovozyma castellii</name>
    <name type="common">Yeast</name>
    <name type="synonym">Saccharomyces castellii</name>
    <dbReference type="NCBI Taxonomy" id="27288"/>
    <lineage>
        <taxon>Eukaryota</taxon>
        <taxon>Fungi</taxon>
        <taxon>Dikarya</taxon>
        <taxon>Ascomycota</taxon>
        <taxon>Saccharomycotina</taxon>
        <taxon>Saccharomycetes</taxon>
        <taxon>Saccharomycetales</taxon>
        <taxon>Saccharomycetaceae</taxon>
        <taxon>Naumovozyma</taxon>
    </lineage>
</organism>
<dbReference type="AlphaFoldDB" id="G0VBQ6"/>
<dbReference type="InterPro" id="IPR008984">
    <property type="entry name" value="SMAD_FHA_dom_sf"/>
</dbReference>
<reference key="2">
    <citation type="submission" date="2011-08" db="EMBL/GenBank/DDBJ databases">
        <title>Genome sequence of Naumovozyma castellii.</title>
        <authorList>
            <person name="Gordon J.L."/>
            <person name="Armisen D."/>
            <person name="Proux-Wera E."/>
            <person name="OhEigeartaigh S.S."/>
            <person name="Byrne K.P."/>
            <person name="Wolfe K.H."/>
        </authorList>
    </citation>
    <scope>NUCLEOTIDE SEQUENCE</scope>
    <source>
        <strain>Type strain:CBS 4309</strain>
    </source>
</reference>
<dbReference type="GeneID" id="96901942"/>
<evidence type="ECO:0000259" key="3">
    <source>
        <dbReference type="PROSITE" id="PS50006"/>
    </source>
</evidence>
<dbReference type="KEGG" id="ncs:NCAS_0B02980"/>
<dbReference type="SUPFAM" id="SSF49879">
    <property type="entry name" value="SMAD/FHA domain"/>
    <property type="match status" value="1"/>
</dbReference>
<feature type="compositionally biased region" description="Low complexity" evidence="2">
    <location>
        <begin position="233"/>
        <end position="246"/>
    </location>
</feature>
<dbReference type="InterPro" id="IPR051176">
    <property type="entry name" value="Cent_Immune-Sig_Mod"/>
</dbReference>
<accession>G0VBQ6</accession>
<reference evidence="4 5" key="1">
    <citation type="journal article" date="2011" name="Proc. Natl. Acad. Sci. U.S.A.">
        <title>Evolutionary erosion of yeast sex chromosomes by mating-type switching accidents.</title>
        <authorList>
            <person name="Gordon J.L."/>
            <person name="Armisen D."/>
            <person name="Proux-Wera E."/>
            <person name="Oheigeartaigh S.S."/>
            <person name="Byrne K.P."/>
            <person name="Wolfe K.H."/>
        </authorList>
    </citation>
    <scope>NUCLEOTIDE SEQUENCE [LARGE SCALE GENOMIC DNA]</scope>
    <source>
        <strain evidence="5">ATCC 76901 / BCRC 22586 / CBS 4309 / NBRC 1992 / NRRL Y-12630</strain>
    </source>
</reference>
<keyword evidence="5" id="KW-1185">Reference proteome</keyword>
<dbReference type="GO" id="GO:0005789">
    <property type="term" value="C:endoplasmic reticulum membrane"/>
    <property type="evidence" value="ECO:0007669"/>
    <property type="project" value="EnsemblFungi"/>
</dbReference>
<dbReference type="PROSITE" id="PS50006">
    <property type="entry name" value="FHA_DOMAIN"/>
    <property type="match status" value="1"/>
</dbReference>
<feature type="domain" description="FHA" evidence="3">
    <location>
        <begin position="115"/>
        <end position="188"/>
    </location>
</feature>
<dbReference type="InterPro" id="IPR000253">
    <property type="entry name" value="FHA_dom"/>
</dbReference>
<dbReference type="GO" id="GO:0031929">
    <property type="term" value="P:TOR signaling"/>
    <property type="evidence" value="ECO:0007669"/>
    <property type="project" value="EnsemblFungi"/>
</dbReference>
<dbReference type="GO" id="GO:0005793">
    <property type="term" value="C:endoplasmic reticulum-Golgi intermediate compartment"/>
    <property type="evidence" value="ECO:0007669"/>
    <property type="project" value="EnsemblFungi"/>
</dbReference>
<evidence type="ECO:0000313" key="4">
    <source>
        <dbReference type="EMBL" id="CCC68382.1"/>
    </source>
</evidence>
<dbReference type="FunCoup" id="G0VBQ6">
    <property type="interactions" value="137"/>
</dbReference>
<dbReference type="OMA" id="HACLSCD"/>
<dbReference type="RefSeq" id="XP_003674756.1">
    <property type="nucleotide sequence ID" value="XM_003674708.1"/>
</dbReference>
<feature type="coiled-coil region" evidence="1">
    <location>
        <begin position="336"/>
        <end position="460"/>
    </location>
</feature>
<protein>
    <recommendedName>
        <fullName evidence="3">FHA domain-containing protein</fullName>
    </recommendedName>
</protein>
<dbReference type="PANTHER" id="PTHR15715">
    <property type="entry name" value="CENTROSOMAL PROTEIN OF 170 KDA"/>
    <property type="match status" value="1"/>
</dbReference>
<evidence type="ECO:0000256" key="1">
    <source>
        <dbReference type="SAM" id="Coils"/>
    </source>
</evidence>
<evidence type="ECO:0000313" key="5">
    <source>
        <dbReference type="Proteomes" id="UP000001640"/>
    </source>
</evidence>
<dbReference type="EMBL" id="HE576753">
    <property type="protein sequence ID" value="CCC68382.1"/>
    <property type="molecule type" value="Genomic_DNA"/>
</dbReference>
<proteinExistence type="predicted"/>
<gene>
    <name evidence="4" type="primary">NCAS0B02980</name>
    <name evidence="4" type="ordered locus">NCAS_0B02980</name>
</gene>
<dbReference type="Proteomes" id="UP000001640">
    <property type="component" value="Chromosome 2"/>
</dbReference>
<keyword evidence="1" id="KW-0175">Coiled coil</keyword>
<sequence length="519" mass="56416">MKRRPPPPTTSMTIASPERATTTATTTNDTSSSPPIQMKVAHGRARSNSRSSGSRSVIDLEQENLMFPQDQQPPAVAPIVAVHPRNRYTHIIVLKSLNATFETKFLVVPFKPDILKLGRPVANTGGNANGKGNSAGGASSVVRSDNGNFDSRVLSRNHACLSCDAESGEILIHDLNSSNGTFVNGIRISNDDVELNIGDVIDLGTDIDNKFEHRKISAFVEDISVIPLINTESTTSNSGGSSNNVNFSPKNPGQSSSEVQDNAPLTAGNQSFNGNASMGEINLATTAQRAAFEAAMFGDVNNLDLEDSVLGVETEVLSGIFMNNSVGTSSNLINIIKTLSTEISLERKELNKLQSMTNFLINYSTNIGKITQGMKDLHEKQLNKLQGSLRKTLAEKHEILLQDCKDQISKIEAEKNNLEAALNKKKEQNDEHISKLKMQLNELKASFENEKSKNMELSKNISIKKDKKYKKLARDSSGEKEAPVDKSTNPPILKLNKTQKTIATATVAAIIAIVIKYKS</sequence>
<dbReference type="CDD" id="cd22695">
    <property type="entry name" value="FHA_VPS64-like"/>
    <property type="match status" value="1"/>
</dbReference>
<dbReference type="InParanoid" id="G0VBQ6"/>
<dbReference type="HOGENOM" id="CLU_031992_1_0_1"/>
<name>G0VBQ6_NAUCA</name>
<dbReference type="Gene3D" id="2.60.200.20">
    <property type="match status" value="1"/>
</dbReference>